<evidence type="ECO:0000256" key="1">
    <source>
        <dbReference type="SAM" id="Phobius"/>
    </source>
</evidence>
<dbReference type="AlphaFoldDB" id="A0A6L9SBE3"/>
<dbReference type="EMBL" id="JAAGOA010000011">
    <property type="protein sequence ID" value="NEE01828.1"/>
    <property type="molecule type" value="Genomic_DNA"/>
</dbReference>
<keyword evidence="1" id="KW-1133">Transmembrane helix</keyword>
<accession>A0A6L9SBE3</accession>
<keyword evidence="1" id="KW-0812">Transmembrane</keyword>
<keyword evidence="3" id="KW-1185">Reference proteome</keyword>
<protein>
    <submittedName>
        <fullName evidence="2">Uncharacterized protein</fullName>
    </submittedName>
</protein>
<evidence type="ECO:0000313" key="2">
    <source>
        <dbReference type="EMBL" id="NEE01828.1"/>
    </source>
</evidence>
<organism evidence="2 3">
    <name type="scientific">Phytoactinopolyspora halotolerans</name>
    <dbReference type="NCBI Taxonomy" id="1981512"/>
    <lineage>
        <taxon>Bacteria</taxon>
        <taxon>Bacillati</taxon>
        <taxon>Actinomycetota</taxon>
        <taxon>Actinomycetes</taxon>
        <taxon>Jiangellales</taxon>
        <taxon>Jiangellaceae</taxon>
        <taxon>Phytoactinopolyspora</taxon>
    </lineage>
</organism>
<evidence type="ECO:0000313" key="3">
    <source>
        <dbReference type="Proteomes" id="UP000475214"/>
    </source>
</evidence>
<feature type="transmembrane region" description="Helical" evidence="1">
    <location>
        <begin position="54"/>
        <end position="71"/>
    </location>
</feature>
<keyword evidence="1" id="KW-0472">Membrane</keyword>
<gene>
    <name evidence="2" type="ORF">G1H10_16770</name>
</gene>
<name>A0A6L9SBE3_9ACTN</name>
<dbReference type="Proteomes" id="UP000475214">
    <property type="component" value="Unassembled WGS sequence"/>
</dbReference>
<dbReference type="RefSeq" id="WP_163739821.1">
    <property type="nucleotide sequence ID" value="NZ_JAAGOA010000011.1"/>
</dbReference>
<comment type="caution">
    <text evidence="2">The sequence shown here is derived from an EMBL/GenBank/DDBJ whole genome shotgun (WGS) entry which is preliminary data.</text>
</comment>
<reference evidence="2 3" key="1">
    <citation type="submission" date="2020-02" db="EMBL/GenBank/DDBJ databases">
        <authorList>
            <person name="Li X.-J."/>
            <person name="Han X.-M."/>
        </authorList>
    </citation>
    <scope>NUCLEOTIDE SEQUENCE [LARGE SCALE GENOMIC DNA]</scope>
    <source>
        <strain evidence="2 3">CCTCC AB 2017055</strain>
    </source>
</reference>
<feature type="transmembrane region" description="Helical" evidence="1">
    <location>
        <begin position="27"/>
        <end position="48"/>
    </location>
</feature>
<proteinExistence type="predicted"/>
<sequence>MNSDVRSLAPISVPAPTARHHRRTLRLAGAMALSASASLLVVASSLATQSRLGAPLYWAWILTGLQVLAMWAAGRQKWWGWLLGACVQPVWIVYAILTGQLGFVPGCLVSAVVQLQNFLSERDASAAARHVLNSDHVAGRPRTHSWRCRFTVRRPCARSHSGNQPRALLDTLVEGAS</sequence>